<evidence type="ECO:0000256" key="1">
    <source>
        <dbReference type="SAM" id="Coils"/>
    </source>
</evidence>
<comment type="caution">
    <text evidence="2">The sequence shown here is derived from an EMBL/GenBank/DDBJ whole genome shotgun (WGS) entry which is preliminary data.</text>
</comment>
<name>A0A9D4I004_DREPO</name>
<gene>
    <name evidence="2" type="ORF">DPMN_045856</name>
</gene>
<keyword evidence="1" id="KW-0175">Coiled coil</keyword>
<organism evidence="2 3">
    <name type="scientific">Dreissena polymorpha</name>
    <name type="common">Zebra mussel</name>
    <name type="synonym">Mytilus polymorpha</name>
    <dbReference type="NCBI Taxonomy" id="45954"/>
    <lineage>
        <taxon>Eukaryota</taxon>
        <taxon>Metazoa</taxon>
        <taxon>Spiralia</taxon>
        <taxon>Lophotrochozoa</taxon>
        <taxon>Mollusca</taxon>
        <taxon>Bivalvia</taxon>
        <taxon>Autobranchia</taxon>
        <taxon>Heteroconchia</taxon>
        <taxon>Euheterodonta</taxon>
        <taxon>Imparidentia</taxon>
        <taxon>Neoheterodontei</taxon>
        <taxon>Myida</taxon>
        <taxon>Dreissenoidea</taxon>
        <taxon>Dreissenidae</taxon>
        <taxon>Dreissena</taxon>
    </lineage>
</organism>
<keyword evidence="3" id="KW-1185">Reference proteome</keyword>
<dbReference type="AlphaFoldDB" id="A0A9D4I004"/>
<reference evidence="2" key="1">
    <citation type="journal article" date="2019" name="bioRxiv">
        <title>The Genome of the Zebra Mussel, Dreissena polymorpha: A Resource for Invasive Species Research.</title>
        <authorList>
            <person name="McCartney M.A."/>
            <person name="Auch B."/>
            <person name="Kono T."/>
            <person name="Mallez S."/>
            <person name="Zhang Y."/>
            <person name="Obille A."/>
            <person name="Becker A."/>
            <person name="Abrahante J.E."/>
            <person name="Garbe J."/>
            <person name="Badalamenti J.P."/>
            <person name="Herman A."/>
            <person name="Mangelson H."/>
            <person name="Liachko I."/>
            <person name="Sullivan S."/>
            <person name="Sone E.D."/>
            <person name="Koren S."/>
            <person name="Silverstein K.A.T."/>
            <person name="Beckman K.B."/>
            <person name="Gohl D.M."/>
        </authorList>
    </citation>
    <scope>NUCLEOTIDE SEQUENCE</scope>
    <source>
        <strain evidence="2">Duluth1</strain>
        <tissue evidence="2">Whole animal</tissue>
    </source>
</reference>
<sequence length="229" mass="26629">MGQSTSSPVDDSLPIDLQVQSCDRKILDLEQRLNDLNIRLENITDESKQRTLRKTYVEKATEYNDLMNHVTFVQNRYRHVSSLANGSLEKELQEKHRRNMEKLQRIKRTETELKQDFRDISPTTTPGHVMSRLQAIVQFQLDSLASNVTKLESKTTEIEKMRNGFNGGWKLALGWQQRINKFREQGIQSELILTAELDADKEKIIQLETIVKKLKAMNATKWSLELNDE</sequence>
<feature type="coiled-coil region" evidence="1">
    <location>
        <begin position="19"/>
        <end position="46"/>
    </location>
</feature>
<proteinExistence type="predicted"/>
<evidence type="ECO:0000313" key="3">
    <source>
        <dbReference type="Proteomes" id="UP000828390"/>
    </source>
</evidence>
<reference evidence="2" key="2">
    <citation type="submission" date="2020-11" db="EMBL/GenBank/DDBJ databases">
        <authorList>
            <person name="McCartney M.A."/>
            <person name="Auch B."/>
            <person name="Kono T."/>
            <person name="Mallez S."/>
            <person name="Becker A."/>
            <person name="Gohl D.M."/>
            <person name="Silverstein K.A.T."/>
            <person name="Koren S."/>
            <person name="Bechman K.B."/>
            <person name="Herman A."/>
            <person name="Abrahante J.E."/>
            <person name="Garbe J."/>
        </authorList>
    </citation>
    <scope>NUCLEOTIDE SEQUENCE</scope>
    <source>
        <strain evidence="2">Duluth1</strain>
        <tissue evidence="2">Whole animal</tissue>
    </source>
</reference>
<dbReference type="Proteomes" id="UP000828390">
    <property type="component" value="Unassembled WGS sequence"/>
</dbReference>
<protein>
    <submittedName>
        <fullName evidence="2">Uncharacterized protein</fullName>
    </submittedName>
</protein>
<evidence type="ECO:0000313" key="2">
    <source>
        <dbReference type="EMBL" id="KAH3739209.1"/>
    </source>
</evidence>
<accession>A0A9D4I004</accession>
<dbReference type="EMBL" id="JAIWYP010000011">
    <property type="protein sequence ID" value="KAH3739209.1"/>
    <property type="molecule type" value="Genomic_DNA"/>
</dbReference>